<sequence length="149" mass="16955">MEATHARELFSRNSVRSDDANELSFTTTQRFHDETQYLLQQEETRRTRLRNWEGEERAALAAAAREQRPASAHSHVDVMRERVGDVGDDDEEGLDAYAAPRMPARLPGLPPVPRVEHTDRQRPPIVGAIDTSDEMMARIMGVQFSQKRS</sequence>
<evidence type="ECO:0000313" key="3">
    <source>
        <dbReference type="Proteomes" id="UP000015354"/>
    </source>
</evidence>
<organism evidence="2 3">
    <name type="scientific">Strigomonas culicis</name>
    <dbReference type="NCBI Taxonomy" id="28005"/>
    <lineage>
        <taxon>Eukaryota</taxon>
        <taxon>Discoba</taxon>
        <taxon>Euglenozoa</taxon>
        <taxon>Kinetoplastea</taxon>
        <taxon>Metakinetoplastina</taxon>
        <taxon>Trypanosomatida</taxon>
        <taxon>Trypanosomatidae</taxon>
        <taxon>Strigomonadinae</taxon>
        <taxon>Strigomonas</taxon>
    </lineage>
</organism>
<feature type="compositionally biased region" description="Basic and acidic residues" evidence="1">
    <location>
        <begin position="1"/>
        <end position="19"/>
    </location>
</feature>
<name>S9TIB4_9TRYP</name>
<evidence type="ECO:0000256" key="1">
    <source>
        <dbReference type="SAM" id="MobiDB-lite"/>
    </source>
</evidence>
<feature type="region of interest" description="Disordered" evidence="1">
    <location>
        <begin position="98"/>
        <end position="128"/>
    </location>
</feature>
<keyword evidence="3" id="KW-1185">Reference proteome</keyword>
<evidence type="ECO:0000313" key="2">
    <source>
        <dbReference type="EMBL" id="EPY16589.1"/>
    </source>
</evidence>
<proteinExistence type="predicted"/>
<comment type="caution">
    <text evidence="2">The sequence shown here is derived from an EMBL/GenBank/DDBJ whole genome shotgun (WGS) entry which is preliminary data.</text>
</comment>
<feature type="region of interest" description="Disordered" evidence="1">
    <location>
        <begin position="1"/>
        <end position="28"/>
    </location>
</feature>
<gene>
    <name evidence="2" type="ORF">STCU_11122</name>
</gene>
<dbReference type="OrthoDB" id="265942at2759"/>
<reference evidence="2 3" key="1">
    <citation type="journal article" date="2013" name="PLoS ONE">
        <title>Predicting the Proteins of Angomonas deanei, Strigomonas culicis and Their Respective Endosymbionts Reveals New Aspects of the Trypanosomatidae Family.</title>
        <authorList>
            <person name="Motta M.C."/>
            <person name="Martins A.C."/>
            <person name="de Souza S.S."/>
            <person name="Catta-Preta C.M."/>
            <person name="Silva R."/>
            <person name="Klein C.C."/>
            <person name="de Almeida L.G."/>
            <person name="de Lima Cunha O."/>
            <person name="Ciapina L.P."/>
            <person name="Brocchi M."/>
            <person name="Colabardini A.C."/>
            <person name="de Araujo Lima B."/>
            <person name="Machado C.R."/>
            <person name="de Almeida Soares C.M."/>
            <person name="Probst C.M."/>
            <person name="de Menezes C.B."/>
            <person name="Thompson C.E."/>
            <person name="Bartholomeu D.C."/>
            <person name="Gradia D.F."/>
            <person name="Pavoni D.P."/>
            <person name="Grisard E.C."/>
            <person name="Fantinatti-Garboggini F."/>
            <person name="Marchini F.K."/>
            <person name="Rodrigues-Luiz G.F."/>
            <person name="Wagner G."/>
            <person name="Goldman G.H."/>
            <person name="Fietto J.L."/>
            <person name="Elias M.C."/>
            <person name="Goldman M.H."/>
            <person name="Sagot M.F."/>
            <person name="Pereira M."/>
            <person name="Stoco P.H."/>
            <person name="de Mendonca-Neto R.P."/>
            <person name="Teixeira S.M."/>
            <person name="Maciel T.E."/>
            <person name="de Oliveira Mendes T.A."/>
            <person name="Urmenyi T.P."/>
            <person name="de Souza W."/>
            <person name="Schenkman S."/>
            <person name="de Vasconcelos A.T."/>
        </authorList>
    </citation>
    <scope>NUCLEOTIDE SEQUENCE [LARGE SCALE GENOMIC DNA]</scope>
</reference>
<dbReference type="EMBL" id="ATMH01011024">
    <property type="protein sequence ID" value="EPY16589.1"/>
    <property type="molecule type" value="Genomic_DNA"/>
</dbReference>
<dbReference type="Proteomes" id="UP000015354">
    <property type="component" value="Unassembled WGS sequence"/>
</dbReference>
<feature type="compositionally biased region" description="Low complexity" evidence="1">
    <location>
        <begin position="60"/>
        <end position="72"/>
    </location>
</feature>
<dbReference type="AlphaFoldDB" id="S9TIB4"/>
<protein>
    <submittedName>
        <fullName evidence="2">Uncharacterized protein</fullName>
    </submittedName>
</protein>
<feature type="region of interest" description="Disordered" evidence="1">
    <location>
        <begin position="60"/>
        <end position="79"/>
    </location>
</feature>
<accession>S9TIB4</accession>